<keyword evidence="1" id="KW-0677">Repeat</keyword>
<dbReference type="Proteomes" id="UP000014629">
    <property type="component" value="Unassembled WGS sequence"/>
</dbReference>
<gene>
    <name evidence="2" type="ORF">STRAU_7363</name>
</gene>
<keyword evidence="3" id="KW-1185">Reference proteome</keyword>
<accession>S3ZAG0</accession>
<dbReference type="SUPFAM" id="SSF63829">
    <property type="entry name" value="Calcium-dependent phosphotriesterase"/>
    <property type="match status" value="1"/>
</dbReference>
<protein>
    <submittedName>
        <fullName evidence="2">Uncharacterized protein</fullName>
    </submittedName>
</protein>
<evidence type="ECO:0000313" key="2">
    <source>
        <dbReference type="EMBL" id="EPH39559.1"/>
    </source>
</evidence>
<comment type="caution">
    <text evidence="2">The sequence shown here is derived from an EMBL/GenBank/DDBJ whole genome shotgun (WGS) entry which is preliminary data.</text>
</comment>
<dbReference type="InterPro" id="IPR001258">
    <property type="entry name" value="NHL_repeat"/>
</dbReference>
<evidence type="ECO:0000313" key="3">
    <source>
        <dbReference type="Proteomes" id="UP000014629"/>
    </source>
</evidence>
<proteinExistence type="predicted"/>
<organism evidence="2 3">
    <name type="scientific">Streptomyces aurantiacus JA 4570</name>
    <dbReference type="NCBI Taxonomy" id="1286094"/>
    <lineage>
        <taxon>Bacteria</taxon>
        <taxon>Bacillati</taxon>
        <taxon>Actinomycetota</taxon>
        <taxon>Actinomycetes</taxon>
        <taxon>Kitasatosporales</taxon>
        <taxon>Streptomycetaceae</taxon>
        <taxon>Streptomyces</taxon>
        <taxon>Streptomyces aurantiacus group</taxon>
    </lineage>
</organism>
<reference evidence="2 3" key="1">
    <citation type="submission" date="2013-02" db="EMBL/GenBank/DDBJ databases">
        <title>Draft Genome Sequence of Streptomyces aurantiacus, Which Produces Setomimycin.</title>
        <authorList>
            <person name="Gruening B.A."/>
            <person name="Praeg A."/>
            <person name="Erxleben A."/>
            <person name="Guenther S."/>
            <person name="Mueller M."/>
        </authorList>
    </citation>
    <scope>NUCLEOTIDE SEQUENCE [LARGE SCALE GENOMIC DNA]</scope>
    <source>
        <strain evidence="2 3">JA 4570</strain>
    </source>
</reference>
<dbReference type="EMBL" id="AOPZ01000519">
    <property type="protein sequence ID" value="EPH39559.1"/>
    <property type="molecule type" value="Genomic_DNA"/>
</dbReference>
<dbReference type="InterPro" id="IPR011042">
    <property type="entry name" value="6-blade_b-propeller_TolB-like"/>
</dbReference>
<dbReference type="RefSeq" id="WP_016645469.1">
    <property type="nucleotide sequence ID" value="NZ_AOPZ01000519.1"/>
</dbReference>
<name>S3ZAG0_9ACTN</name>
<evidence type="ECO:0000256" key="1">
    <source>
        <dbReference type="ARBA" id="ARBA00022737"/>
    </source>
</evidence>
<dbReference type="PATRIC" id="fig|1286094.4.peg.7288"/>
<dbReference type="AlphaFoldDB" id="S3ZAG0"/>
<dbReference type="Pfam" id="PF01436">
    <property type="entry name" value="NHL"/>
    <property type="match status" value="1"/>
</dbReference>
<dbReference type="Gene3D" id="2.120.10.30">
    <property type="entry name" value="TolB, C-terminal domain"/>
    <property type="match status" value="1"/>
</dbReference>
<sequence>MALDAAGNLYIADSGNNRVRRVSTNGIITTVAGNGIGGYVDDGGPAFSTRLYSPCGVTLDGAGNLYVGDYSNHRVRGVTAVADMTPPLPPAADLYGKSISPYAVQRGQAFDLGVRIQNRGPSPVDGRFVTVVLNLADGLVGVPGNGDRRLSRTFTGQQLPAHQGSLDGVFRVIAPDTTPPGVYNSTLEIQYSGDINLKDNVDRLPVTIVVPAPVGDETALTVIQDTIPTAAPGQPAVFTVKYTSGTGQPVNPGDIVQRFTAPGGFTFRGQPTYAYHDTIHGIITAALDHTIEDSGQTLVITANPHLNTTTSDTGSLIYTIPVQARTDALPGRYDNGSASIGRLAPIQLSGTIAGTQSDLTARVVQTQSQNARVRPGQRWVYPAVLQITNTSRRTIGTEQIVLTAPEGMRFTEDVLRSSREGSSQEVVNGAQRSADGRRLTCQARLDTDPGKWVLLYPEMEVDSFATPGTVNVSLQVGNPPFAAGQASIVIETP</sequence>